<evidence type="ECO:0000256" key="1">
    <source>
        <dbReference type="ARBA" id="ARBA00022737"/>
    </source>
</evidence>
<evidence type="ECO:0000256" key="3">
    <source>
        <dbReference type="PROSITE-ProRule" id="PRU00176"/>
    </source>
</evidence>
<feature type="compositionally biased region" description="Basic residues" evidence="4">
    <location>
        <begin position="359"/>
        <end position="370"/>
    </location>
</feature>
<organism evidence="6 7">
    <name type="scientific">Nitzschia inconspicua</name>
    <dbReference type="NCBI Taxonomy" id="303405"/>
    <lineage>
        <taxon>Eukaryota</taxon>
        <taxon>Sar</taxon>
        <taxon>Stramenopiles</taxon>
        <taxon>Ochrophyta</taxon>
        <taxon>Bacillariophyta</taxon>
        <taxon>Bacillariophyceae</taxon>
        <taxon>Bacillariophycidae</taxon>
        <taxon>Bacillariales</taxon>
        <taxon>Bacillariaceae</taxon>
        <taxon>Nitzschia</taxon>
    </lineage>
</organism>
<feature type="compositionally biased region" description="Low complexity" evidence="4">
    <location>
        <begin position="116"/>
        <end position="137"/>
    </location>
</feature>
<dbReference type="Pfam" id="PF00076">
    <property type="entry name" value="RRM_1"/>
    <property type="match status" value="1"/>
</dbReference>
<feature type="compositionally biased region" description="Polar residues" evidence="4">
    <location>
        <begin position="68"/>
        <end position="94"/>
    </location>
</feature>
<feature type="region of interest" description="Disordered" evidence="4">
    <location>
        <begin position="348"/>
        <end position="376"/>
    </location>
</feature>
<protein>
    <submittedName>
        <fullName evidence="6">RNP-1 like RNA-binding protein</fullName>
    </submittedName>
</protein>
<evidence type="ECO:0000259" key="5">
    <source>
        <dbReference type="PROSITE" id="PS50102"/>
    </source>
</evidence>
<dbReference type="GO" id="GO:0003729">
    <property type="term" value="F:mRNA binding"/>
    <property type="evidence" value="ECO:0007669"/>
    <property type="project" value="UniProtKB-ARBA"/>
</dbReference>
<keyword evidence="2 3" id="KW-0694">RNA-binding</keyword>
<accession>A0A9K3LWS2</accession>
<dbReference type="SMART" id="SM00360">
    <property type="entry name" value="RRM"/>
    <property type="match status" value="1"/>
</dbReference>
<feature type="region of interest" description="Disordered" evidence="4">
    <location>
        <begin position="38"/>
        <end position="145"/>
    </location>
</feature>
<evidence type="ECO:0000313" key="7">
    <source>
        <dbReference type="Proteomes" id="UP000693970"/>
    </source>
</evidence>
<name>A0A9K3LWS2_9STRA</name>
<feature type="domain" description="RRM" evidence="5">
    <location>
        <begin position="402"/>
        <end position="480"/>
    </location>
</feature>
<keyword evidence="7" id="KW-1185">Reference proteome</keyword>
<comment type="caution">
    <text evidence="6">The sequence shown here is derived from an EMBL/GenBank/DDBJ whole genome shotgun (WGS) entry which is preliminary data.</text>
</comment>
<feature type="compositionally biased region" description="Gly residues" evidence="4">
    <location>
        <begin position="502"/>
        <end position="512"/>
    </location>
</feature>
<dbReference type="InterPro" id="IPR050502">
    <property type="entry name" value="Euk_RNA-bind_prot"/>
</dbReference>
<feature type="region of interest" description="Disordered" evidence="4">
    <location>
        <begin position="567"/>
        <end position="618"/>
    </location>
</feature>
<reference evidence="6" key="2">
    <citation type="submission" date="2021-04" db="EMBL/GenBank/DDBJ databases">
        <authorList>
            <person name="Podell S."/>
        </authorList>
    </citation>
    <scope>NUCLEOTIDE SEQUENCE</scope>
    <source>
        <strain evidence="6">Hildebrandi</strain>
    </source>
</reference>
<dbReference type="PROSITE" id="PS50102">
    <property type="entry name" value="RRM"/>
    <property type="match status" value="1"/>
</dbReference>
<sequence length="618" mass="63948">MPAVSVLPLGSSSITATTYKDIVAATVPSSAEVLKVREVGSKVPPPPSKVEAGGENPNPTDIAIMESSKGTTGQEGPNSSAQKEEVTVNNAATDTSEKITDPDKSKVNGMGKDGNPTMGTSSPSHSSSSMPQGFPSHGTPQQGYYMAYNNSHVTPEPPSPQITGATVYDVGSFFQQAAGFQNSPFGAVPTHHYGASGQPQPPASPNSQSIPPASPLFPRITNPSTAALLSAARGELSPGPRYISGSTEEFAAWGDNRMMQYPPSPQIAAQGIPIPYVPGMPLPRSVSDRSASFDDSVLPPSADSLGLGIGQAGGGAVPGTLFAHQQPWGYGAPPHEMYGVSSPLQARPTVPYPGQHGGPPHHPHSRHHPQQHMPPFGGQYYPAASPGPPIQTTASNKGPDGANLFIFHIPNHFTNVDMYQLFYPYGNLLSVRIMVEKDSGRSRGFGFVSYDSPDAAALAIKELNGYAIGNKRLKVQHKQIRPSDQQYDKGHGGFDDDPYGTSQGGGAYGTGRGSMNLPPSGPMAASAGWYSRQAPLPPTGGTIPQEPSAGVMEGPSYAGEDPGVVAAVAPPVDTAPPDGSGPEGGPTGTDPLSSMEPLRQTLPDVGTGVATSAAEGES</sequence>
<dbReference type="Proteomes" id="UP000693970">
    <property type="component" value="Unassembled WGS sequence"/>
</dbReference>
<dbReference type="EMBL" id="JAGRRH010000006">
    <property type="protein sequence ID" value="KAG7369225.1"/>
    <property type="molecule type" value="Genomic_DNA"/>
</dbReference>
<dbReference type="GO" id="GO:0005634">
    <property type="term" value="C:nucleus"/>
    <property type="evidence" value="ECO:0007669"/>
    <property type="project" value="TreeGrafter"/>
</dbReference>
<reference evidence="6" key="1">
    <citation type="journal article" date="2021" name="Sci. Rep.">
        <title>Diploid genomic architecture of Nitzschia inconspicua, an elite biomass production diatom.</title>
        <authorList>
            <person name="Oliver A."/>
            <person name="Podell S."/>
            <person name="Pinowska A."/>
            <person name="Traller J.C."/>
            <person name="Smith S.R."/>
            <person name="McClure R."/>
            <person name="Beliaev A."/>
            <person name="Bohutskyi P."/>
            <person name="Hill E.A."/>
            <person name="Rabines A."/>
            <person name="Zheng H."/>
            <person name="Allen L.Z."/>
            <person name="Kuo A."/>
            <person name="Grigoriev I.V."/>
            <person name="Allen A.E."/>
            <person name="Hazlebeck D."/>
            <person name="Allen E.E."/>
        </authorList>
    </citation>
    <scope>NUCLEOTIDE SEQUENCE</scope>
    <source>
        <strain evidence="6">Hildebrandi</strain>
    </source>
</reference>
<gene>
    <name evidence="6" type="ORF">IV203_031968</name>
</gene>
<feature type="region of interest" description="Disordered" evidence="4">
    <location>
        <begin position="185"/>
        <end position="219"/>
    </location>
</feature>
<evidence type="ECO:0000256" key="4">
    <source>
        <dbReference type="SAM" id="MobiDB-lite"/>
    </source>
</evidence>
<dbReference type="PANTHER" id="PTHR48025:SF1">
    <property type="entry name" value="RRM DOMAIN-CONTAINING PROTEIN"/>
    <property type="match status" value="1"/>
</dbReference>
<dbReference type="InterPro" id="IPR000504">
    <property type="entry name" value="RRM_dom"/>
</dbReference>
<keyword evidence="1" id="KW-0677">Repeat</keyword>
<dbReference type="FunFam" id="3.30.70.330:FF:000383">
    <property type="entry name" value="Sex lethal, isoform D"/>
    <property type="match status" value="1"/>
</dbReference>
<dbReference type="OrthoDB" id="410044at2759"/>
<dbReference type="AlphaFoldDB" id="A0A9K3LWS2"/>
<dbReference type="CDD" id="cd12362">
    <property type="entry name" value="RRM3_CELF1-6"/>
    <property type="match status" value="1"/>
</dbReference>
<dbReference type="GO" id="GO:0010629">
    <property type="term" value="P:negative regulation of gene expression"/>
    <property type="evidence" value="ECO:0007669"/>
    <property type="project" value="UniProtKB-ARBA"/>
</dbReference>
<feature type="compositionally biased region" description="Basic and acidic residues" evidence="4">
    <location>
        <begin position="95"/>
        <end position="106"/>
    </location>
</feature>
<dbReference type="GO" id="GO:0009967">
    <property type="term" value="P:positive regulation of signal transduction"/>
    <property type="evidence" value="ECO:0007669"/>
    <property type="project" value="UniProtKB-ARBA"/>
</dbReference>
<evidence type="ECO:0000313" key="6">
    <source>
        <dbReference type="EMBL" id="KAG7369225.1"/>
    </source>
</evidence>
<feature type="region of interest" description="Disordered" evidence="4">
    <location>
        <begin position="477"/>
        <end position="513"/>
    </location>
</feature>
<dbReference type="PANTHER" id="PTHR48025">
    <property type="entry name" value="OS02G0815200 PROTEIN"/>
    <property type="match status" value="1"/>
</dbReference>
<dbReference type="GO" id="GO:0005737">
    <property type="term" value="C:cytoplasm"/>
    <property type="evidence" value="ECO:0007669"/>
    <property type="project" value="UniProtKB-ARBA"/>
</dbReference>
<feature type="compositionally biased region" description="Low complexity" evidence="4">
    <location>
        <begin position="567"/>
        <end position="578"/>
    </location>
</feature>
<proteinExistence type="predicted"/>
<evidence type="ECO:0000256" key="2">
    <source>
        <dbReference type="ARBA" id="ARBA00022884"/>
    </source>
</evidence>